<comment type="subunit">
    <text evidence="7">Component of the Mediator complex.</text>
</comment>
<gene>
    <name evidence="7" type="primary">MED9</name>
    <name evidence="9" type="ORF">M404DRAFT_1002809</name>
</gene>
<dbReference type="HOGENOM" id="CLU_146814_0_0_1"/>
<evidence type="ECO:0000256" key="8">
    <source>
        <dbReference type="SAM" id="Coils"/>
    </source>
</evidence>
<dbReference type="GO" id="GO:0003712">
    <property type="term" value="F:transcription coregulator activity"/>
    <property type="evidence" value="ECO:0007669"/>
    <property type="project" value="InterPro"/>
</dbReference>
<dbReference type="InterPro" id="IPR011425">
    <property type="entry name" value="Med9"/>
</dbReference>
<evidence type="ECO:0000313" key="9">
    <source>
        <dbReference type="EMBL" id="KIO01679.1"/>
    </source>
</evidence>
<feature type="coiled-coil region" evidence="8">
    <location>
        <begin position="66"/>
        <end position="94"/>
    </location>
</feature>
<keyword evidence="10" id="KW-1185">Reference proteome</keyword>
<accession>A0A0C3P2Z6</accession>
<evidence type="ECO:0000256" key="7">
    <source>
        <dbReference type="RuleBase" id="RU364145"/>
    </source>
</evidence>
<dbReference type="OrthoDB" id="2563275at2759"/>
<protein>
    <recommendedName>
        <fullName evidence="7">Mediator of RNA polymerase II transcription subunit 9</fullName>
    </recommendedName>
    <alternativeName>
        <fullName evidence="7">Mediator complex subunit 9</fullName>
    </alternativeName>
</protein>
<comment type="subcellular location">
    <subcellularLocation>
        <location evidence="1 7">Nucleus</location>
    </subcellularLocation>
</comment>
<comment type="function">
    <text evidence="7">Component of the Mediator complex, a coactivator involved in the regulated transcription of nearly all RNA polymerase II-dependent genes. Mediator functions as a bridge to convey information from gene-specific regulatory proteins to the basal RNA polymerase II transcription machinery. Mediator is recruited to promoters by direct interactions with regulatory proteins and serves as a scaffold for the assembly of a functional preinitiation complex with RNA polymerase II and the general transcription factors.</text>
</comment>
<keyword evidence="6 7" id="KW-0539">Nucleus</keyword>
<dbReference type="EMBL" id="KN831986">
    <property type="protein sequence ID" value="KIO01679.1"/>
    <property type="molecule type" value="Genomic_DNA"/>
</dbReference>
<comment type="similarity">
    <text evidence="2 7">Belongs to the Mediator complex subunit 9 family.</text>
</comment>
<evidence type="ECO:0000313" key="10">
    <source>
        <dbReference type="Proteomes" id="UP000054217"/>
    </source>
</evidence>
<sequence length="114" mass="12526">MATSSDGSPCEQILVKLIAVVKHTQISGSNLTPQTTQALLQATNDYKNTLLQAKKYAATLPGGELNAEEQEELIVMLERLRDHKKQQLTELSERLSSMVHSEKMEVDSTASTPS</sequence>
<dbReference type="Proteomes" id="UP000054217">
    <property type="component" value="Unassembled WGS sequence"/>
</dbReference>
<keyword evidence="4 7" id="KW-0010">Activator</keyword>
<evidence type="ECO:0000256" key="5">
    <source>
        <dbReference type="ARBA" id="ARBA00023163"/>
    </source>
</evidence>
<evidence type="ECO:0000256" key="4">
    <source>
        <dbReference type="ARBA" id="ARBA00023159"/>
    </source>
</evidence>
<evidence type="ECO:0000256" key="6">
    <source>
        <dbReference type="ARBA" id="ARBA00023242"/>
    </source>
</evidence>
<dbReference type="InParanoid" id="A0A0C3P2Z6"/>
<dbReference type="GO" id="GO:0016592">
    <property type="term" value="C:mediator complex"/>
    <property type="evidence" value="ECO:0007669"/>
    <property type="project" value="InterPro"/>
</dbReference>
<evidence type="ECO:0000256" key="3">
    <source>
        <dbReference type="ARBA" id="ARBA00023015"/>
    </source>
</evidence>
<reference evidence="9 10" key="1">
    <citation type="submission" date="2014-04" db="EMBL/GenBank/DDBJ databases">
        <authorList>
            <consortium name="DOE Joint Genome Institute"/>
            <person name="Kuo A."/>
            <person name="Kohler A."/>
            <person name="Costa M.D."/>
            <person name="Nagy L.G."/>
            <person name="Floudas D."/>
            <person name="Copeland A."/>
            <person name="Barry K.W."/>
            <person name="Cichocki N."/>
            <person name="Veneault-Fourrey C."/>
            <person name="LaButti K."/>
            <person name="Lindquist E.A."/>
            <person name="Lipzen A."/>
            <person name="Lundell T."/>
            <person name="Morin E."/>
            <person name="Murat C."/>
            <person name="Sun H."/>
            <person name="Tunlid A."/>
            <person name="Henrissat B."/>
            <person name="Grigoriev I.V."/>
            <person name="Hibbett D.S."/>
            <person name="Martin F."/>
            <person name="Nordberg H.P."/>
            <person name="Cantor M.N."/>
            <person name="Hua S.X."/>
        </authorList>
    </citation>
    <scope>NUCLEOTIDE SEQUENCE [LARGE SCALE GENOMIC DNA]</scope>
    <source>
        <strain evidence="9 10">Marx 270</strain>
    </source>
</reference>
<proteinExistence type="inferred from homology"/>
<keyword evidence="8" id="KW-0175">Coiled coil</keyword>
<keyword evidence="5 7" id="KW-0804">Transcription</keyword>
<reference evidence="10" key="2">
    <citation type="submission" date="2015-01" db="EMBL/GenBank/DDBJ databases">
        <title>Evolutionary Origins and Diversification of the Mycorrhizal Mutualists.</title>
        <authorList>
            <consortium name="DOE Joint Genome Institute"/>
            <consortium name="Mycorrhizal Genomics Consortium"/>
            <person name="Kohler A."/>
            <person name="Kuo A."/>
            <person name="Nagy L.G."/>
            <person name="Floudas D."/>
            <person name="Copeland A."/>
            <person name="Barry K.W."/>
            <person name="Cichocki N."/>
            <person name="Veneault-Fourrey C."/>
            <person name="LaButti K."/>
            <person name="Lindquist E.A."/>
            <person name="Lipzen A."/>
            <person name="Lundell T."/>
            <person name="Morin E."/>
            <person name="Murat C."/>
            <person name="Riley R."/>
            <person name="Ohm R."/>
            <person name="Sun H."/>
            <person name="Tunlid A."/>
            <person name="Henrissat B."/>
            <person name="Grigoriev I.V."/>
            <person name="Hibbett D.S."/>
            <person name="Martin F."/>
        </authorList>
    </citation>
    <scope>NUCLEOTIDE SEQUENCE [LARGE SCALE GENOMIC DNA]</scope>
    <source>
        <strain evidence="10">Marx 270</strain>
    </source>
</reference>
<evidence type="ECO:0000256" key="2">
    <source>
        <dbReference type="ARBA" id="ARBA00008089"/>
    </source>
</evidence>
<dbReference type="AlphaFoldDB" id="A0A0C3P2Z6"/>
<name>A0A0C3P2Z6_PISTI</name>
<evidence type="ECO:0000256" key="1">
    <source>
        <dbReference type="ARBA" id="ARBA00004123"/>
    </source>
</evidence>
<organism evidence="9 10">
    <name type="scientific">Pisolithus tinctorius Marx 270</name>
    <dbReference type="NCBI Taxonomy" id="870435"/>
    <lineage>
        <taxon>Eukaryota</taxon>
        <taxon>Fungi</taxon>
        <taxon>Dikarya</taxon>
        <taxon>Basidiomycota</taxon>
        <taxon>Agaricomycotina</taxon>
        <taxon>Agaricomycetes</taxon>
        <taxon>Agaricomycetidae</taxon>
        <taxon>Boletales</taxon>
        <taxon>Sclerodermatineae</taxon>
        <taxon>Pisolithaceae</taxon>
        <taxon>Pisolithus</taxon>
    </lineage>
</organism>
<dbReference type="GO" id="GO:0006357">
    <property type="term" value="P:regulation of transcription by RNA polymerase II"/>
    <property type="evidence" value="ECO:0007669"/>
    <property type="project" value="InterPro"/>
</dbReference>
<dbReference type="Pfam" id="PF07544">
    <property type="entry name" value="Med9"/>
    <property type="match status" value="1"/>
</dbReference>
<keyword evidence="3 7" id="KW-0805">Transcription regulation</keyword>